<keyword evidence="3" id="KW-1185">Reference proteome</keyword>
<organism evidence="2 3">
    <name type="scientific">Austropuccinia psidii MF-1</name>
    <dbReference type="NCBI Taxonomy" id="1389203"/>
    <lineage>
        <taxon>Eukaryota</taxon>
        <taxon>Fungi</taxon>
        <taxon>Dikarya</taxon>
        <taxon>Basidiomycota</taxon>
        <taxon>Pucciniomycotina</taxon>
        <taxon>Pucciniomycetes</taxon>
        <taxon>Pucciniales</taxon>
        <taxon>Sphaerophragmiaceae</taxon>
        <taxon>Austropuccinia</taxon>
    </lineage>
</organism>
<evidence type="ECO:0000313" key="2">
    <source>
        <dbReference type="EMBL" id="MBW0513118.1"/>
    </source>
</evidence>
<accession>A0A9Q3E6A8</accession>
<reference evidence="2" key="1">
    <citation type="submission" date="2021-03" db="EMBL/GenBank/DDBJ databases">
        <title>Draft genome sequence of rust myrtle Austropuccinia psidii MF-1, a brazilian biotype.</title>
        <authorList>
            <person name="Quecine M.C."/>
            <person name="Pachon D.M.R."/>
            <person name="Bonatelli M.L."/>
            <person name="Correr F.H."/>
            <person name="Franceschini L.M."/>
            <person name="Leite T.F."/>
            <person name="Margarido G.R.A."/>
            <person name="Almeida C.A."/>
            <person name="Ferrarezi J.A."/>
            <person name="Labate C.A."/>
        </authorList>
    </citation>
    <scope>NUCLEOTIDE SEQUENCE</scope>
    <source>
        <strain evidence="2">MF-1</strain>
    </source>
</reference>
<evidence type="ECO:0000313" key="3">
    <source>
        <dbReference type="Proteomes" id="UP000765509"/>
    </source>
</evidence>
<dbReference type="Proteomes" id="UP000765509">
    <property type="component" value="Unassembled WGS sequence"/>
</dbReference>
<protein>
    <submittedName>
        <fullName evidence="2">Uncharacterized protein</fullName>
    </submittedName>
</protein>
<dbReference type="AlphaFoldDB" id="A0A9Q3E6A8"/>
<proteinExistence type="predicted"/>
<name>A0A9Q3E6A8_9BASI</name>
<gene>
    <name evidence="2" type="ORF">O181_052833</name>
</gene>
<feature type="region of interest" description="Disordered" evidence="1">
    <location>
        <begin position="1"/>
        <end position="52"/>
    </location>
</feature>
<dbReference type="EMBL" id="AVOT02023205">
    <property type="protein sequence ID" value="MBW0513118.1"/>
    <property type="molecule type" value="Genomic_DNA"/>
</dbReference>
<sequence>MESHQEVWNPGGEGNQNKGESSQYPSYRRTAEKDRACHDSFRLTRSRPPQLSSGFKLFRHGKISGQESQFFTIPGSFQEKTKIQGEKQGPFQPKEERVRPNYLEAVLLVKRSTQEPEIVVYTSRISSPKNNVPIFSANSREF</sequence>
<evidence type="ECO:0000256" key="1">
    <source>
        <dbReference type="SAM" id="MobiDB-lite"/>
    </source>
</evidence>
<feature type="compositionally biased region" description="Polar residues" evidence="1">
    <location>
        <begin position="15"/>
        <end position="25"/>
    </location>
</feature>
<comment type="caution">
    <text evidence="2">The sequence shown here is derived from an EMBL/GenBank/DDBJ whole genome shotgun (WGS) entry which is preliminary data.</text>
</comment>
<feature type="compositionally biased region" description="Basic and acidic residues" evidence="1">
    <location>
        <begin position="29"/>
        <end position="42"/>
    </location>
</feature>